<organism evidence="1 2">
    <name type="scientific">Racocetra persica</name>
    <dbReference type="NCBI Taxonomy" id="160502"/>
    <lineage>
        <taxon>Eukaryota</taxon>
        <taxon>Fungi</taxon>
        <taxon>Fungi incertae sedis</taxon>
        <taxon>Mucoromycota</taxon>
        <taxon>Glomeromycotina</taxon>
        <taxon>Glomeromycetes</taxon>
        <taxon>Diversisporales</taxon>
        <taxon>Gigasporaceae</taxon>
        <taxon>Racocetra</taxon>
    </lineage>
</organism>
<name>A0ACA9Q6D1_9GLOM</name>
<dbReference type="EMBL" id="CAJVQC010026117">
    <property type="protein sequence ID" value="CAG8732169.1"/>
    <property type="molecule type" value="Genomic_DNA"/>
</dbReference>
<keyword evidence="2" id="KW-1185">Reference proteome</keyword>
<protein>
    <submittedName>
        <fullName evidence="1">15156_t:CDS:1</fullName>
    </submittedName>
</protein>
<accession>A0ACA9Q6D1</accession>
<feature type="non-terminal residue" evidence="1">
    <location>
        <position position="40"/>
    </location>
</feature>
<dbReference type="Proteomes" id="UP000789920">
    <property type="component" value="Unassembled WGS sequence"/>
</dbReference>
<proteinExistence type="predicted"/>
<comment type="caution">
    <text evidence="1">The sequence shown here is derived from an EMBL/GenBank/DDBJ whole genome shotgun (WGS) entry which is preliminary data.</text>
</comment>
<evidence type="ECO:0000313" key="1">
    <source>
        <dbReference type="EMBL" id="CAG8732169.1"/>
    </source>
</evidence>
<reference evidence="1" key="1">
    <citation type="submission" date="2021-06" db="EMBL/GenBank/DDBJ databases">
        <authorList>
            <person name="Kallberg Y."/>
            <person name="Tangrot J."/>
            <person name="Rosling A."/>
        </authorList>
    </citation>
    <scope>NUCLEOTIDE SEQUENCE</scope>
    <source>
        <strain evidence="1">MA461A</strain>
    </source>
</reference>
<sequence length="40" mass="4859">MLVYAYYIRELLEEEALSRIKKIRDIPHYDPYPMNDQLSA</sequence>
<evidence type="ECO:0000313" key="2">
    <source>
        <dbReference type="Proteomes" id="UP000789920"/>
    </source>
</evidence>
<gene>
    <name evidence="1" type="ORF">RPERSI_LOCUS12272</name>
</gene>